<evidence type="ECO:0000256" key="7">
    <source>
        <dbReference type="ARBA" id="ARBA00031257"/>
    </source>
</evidence>
<comment type="similarity">
    <text evidence="2 8">Belongs to the Mediator complex subunit 4 family.</text>
</comment>
<feature type="region of interest" description="Disordered" evidence="9">
    <location>
        <begin position="238"/>
        <end position="302"/>
    </location>
</feature>
<dbReference type="InterPro" id="IPR019258">
    <property type="entry name" value="Mediator_Med4"/>
</dbReference>
<dbReference type="GO" id="GO:0006357">
    <property type="term" value="P:regulation of transcription by RNA polymerase II"/>
    <property type="evidence" value="ECO:0007669"/>
    <property type="project" value="InterPro"/>
</dbReference>
<dbReference type="AlphaFoldDB" id="A0A2T0A945"/>
<sequence>MDSGADGNHATMAITVASSTPPLLPAEVAQIPSPSLPIGPQISHLLSEFTTLSIQLFTTLSTTSPSASAGSNASTAKIYESLGAVDEKLARLLVMYAEHQRRQQRVEALISTLRTLDSTWHDSASTLHSCVSSLDPIVASGALDRSAISTAQSASLTPSQLLSYARLLAPFTSAPPSSLFPPELKLKGVGATDPTGRSLPMGAIPPFPTEAAMRRGRLQFGREGLMQGLGATEEVGVRRDGPAAPAEPAVPKADAAARLEQEAKAHQAAGAGGAGAAQPHPGSGDGMDVEEFEFDLDLNPDL</sequence>
<organism evidence="10 11">
    <name type="scientific">Rhodotorula toruloides</name>
    <name type="common">Yeast</name>
    <name type="synonym">Rhodosporidium toruloides</name>
    <dbReference type="NCBI Taxonomy" id="5286"/>
    <lineage>
        <taxon>Eukaryota</taxon>
        <taxon>Fungi</taxon>
        <taxon>Dikarya</taxon>
        <taxon>Basidiomycota</taxon>
        <taxon>Pucciniomycotina</taxon>
        <taxon>Microbotryomycetes</taxon>
        <taxon>Sporidiobolales</taxon>
        <taxon>Sporidiobolaceae</taxon>
        <taxon>Rhodotorula</taxon>
    </lineage>
</organism>
<protein>
    <recommendedName>
        <fullName evidence="3 8">Mediator of RNA polymerase II transcription subunit 4</fullName>
    </recommendedName>
    <alternativeName>
        <fullName evidence="7 8">Mediator complex subunit 4</fullName>
    </alternativeName>
</protein>
<comment type="subunit">
    <text evidence="8">Component of the Mediator complex.</text>
</comment>
<evidence type="ECO:0000256" key="9">
    <source>
        <dbReference type="SAM" id="MobiDB-lite"/>
    </source>
</evidence>
<evidence type="ECO:0000256" key="2">
    <source>
        <dbReference type="ARBA" id="ARBA00009626"/>
    </source>
</evidence>
<keyword evidence="5 8" id="KW-0804">Transcription</keyword>
<evidence type="ECO:0000256" key="8">
    <source>
        <dbReference type="RuleBase" id="RU364141"/>
    </source>
</evidence>
<dbReference type="Proteomes" id="UP000239560">
    <property type="component" value="Unassembled WGS sequence"/>
</dbReference>
<gene>
    <name evidence="8" type="primary">MED4</name>
    <name evidence="10" type="ORF">AAT19DRAFT_14842</name>
</gene>
<evidence type="ECO:0000256" key="4">
    <source>
        <dbReference type="ARBA" id="ARBA00023015"/>
    </source>
</evidence>
<feature type="compositionally biased region" description="Low complexity" evidence="9">
    <location>
        <begin position="242"/>
        <end position="254"/>
    </location>
</feature>
<dbReference type="GO" id="GO:0003712">
    <property type="term" value="F:transcription coregulator activity"/>
    <property type="evidence" value="ECO:0007669"/>
    <property type="project" value="InterPro"/>
</dbReference>
<dbReference type="PANTHER" id="PTHR13208">
    <property type="entry name" value="MEDIATOR OF RNA POLYMERASE II TRANSCRIPTION SUBUNIT 4"/>
    <property type="match status" value="1"/>
</dbReference>
<dbReference type="Pfam" id="PF10018">
    <property type="entry name" value="Med4"/>
    <property type="match status" value="1"/>
</dbReference>
<evidence type="ECO:0000256" key="6">
    <source>
        <dbReference type="ARBA" id="ARBA00023242"/>
    </source>
</evidence>
<evidence type="ECO:0000256" key="1">
    <source>
        <dbReference type="ARBA" id="ARBA00004123"/>
    </source>
</evidence>
<reference evidence="10 11" key="1">
    <citation type="journal article" date="2018" name="Elife">
        <title>Functional genomics of lipid metabolism in the oleaginous yeast Rhodosporidium toruloides.</title>
        <authorList>
            <person name="Coradetti S.T."/>
            <person name="Pinel D."/>
            <person name="Geiselman G."/>
            <person name="Ito M."/>
            <person name="Mondo S."/>
            <person name="Reilly M.C."/>
            <person name="Cheng Y.F."/>
            <person name="Bauer S."/>
            <person name="Grigoriev I."/>
            <person name="Gladden J.M."/>
            <person name="Simmons B.A."/>
            <person name="Brem R."/>
            <person name="Arkin A.P."/>
            <person name="Skerker J.M."/>
        </authorList>
    </citation>
    <scope>NUCLEOTIDE SEQUENCE [LARGE SCALE GENOMIC DNA]</scope>
    <source>
        <strain evidence="10 11">NBRC 0880</strain>
    </source>
</reference>
<dbReference type="GO" id="GO:0016592">
    <property type="term" value="C:mediator complex"/>
    <property type="evidence" value="ECO:0007669"/>
    <property type="project" value="InterPro"/>
</dbReference>
<evidence type="ECO:0000256" key="5">
    <source>
        <dbReference type="ARBA" id="ARBA00023163"/>
    </source>
</evidence>
<keyword evidence="10" id="KW-0675">Receptor</keyword>
<dbReference type="EMBL" id="LCTV02000006">
    <property type="protein sequence ID" value="PRQ74489.1"/>
    <property type="molecule type" value="Genomic_DNA"/>
</dbReference>
<comment type="caution">
    <text evidence="10">The sequence shown here is derived from an EMBL/GenBank/DDBJ whole genome shotgun (WGS) entry which is preliminary data.</text>
</comment>
<keyword evidence="4 8" id="KW-0805">Transcription regulation</keyword>
<comment type="subcellular location">
    <subcellularLocation>
        <location evidence="1 8">Nucleus</location>
    </subcellularLocation>
</comment>
<evidence type="ECO:0000256" key="3">
    <source>
        <dbReference type="ARBA" id="ARBA00020629"/>
    </source>
</evidence>
<proteinExistence type="inferred from homology"/>
<keyword evidence="6 8" id="KW-0539">Nucleus</keyword>
<dbReference type="GO" id="GO:0070847">
    <property type="term" value="C:core mediator complex"/>
    <property type="evidence" value="ECO:0007669"/>
    <property type="project" value="TreeGrafter"/>
</dbReference>
<dbReference type="OrthoDB" id="10262892at2759"/>
<name>A0A2T0A945_RHOTO</name>
<feature type="compositionally biased region" description="Basic and acidic residues" evidence="9">
    <location>
        <begin position="255"/>
        <end position="265"/>
    </location>
</feature>
<feature type="compositionally biased region" description="Acidic residues" evidence="9">
    <location>
        <begin position="287"/>
        <end position="302"/>
    </location>
</feature>
<keyword evidence="8" id="KW-0010">Activator</keyword>
<accession>A0A2T0A945</accession>
<evidence type="ECO:0000313" key="10">
    <source>
        <dbReference type="EMBL" id="PRQ74489.1"/>
    </source>
</evidence>
<dbReference type="PANTHER" id="PTHR13208:SF2">
    <property type="entry name" value="MEDIATOR OF RNA POLYMERASE II TRANSCRIPTION SUBUNIT 4"/>
    <property type="match status" value="1"/>
</dbReference>
<evidence type="ECO:0000313" key="11">
    <source>
        <dbReference type="Proteomes" id="UP000239560"/>
    </source>
</evidence>
<comment type="function">
    <text evidence="8">Component of the Mediator complex, a coactivator involved in the regulated transcription of nearly all RNA polymerase II-dependent genes. Mediator functions as a bridge to convey information from gene-specific regulatory proteins to the basal RNA polymerase II transcription machinery. Mediator is recruited to promoters by direct interactions with regulatory proteins and serves as a scaffold for the assembly of a functional preinitiation complex with RNA polymerase II and the general transcription factors.</text>
</comment>